<evidence type="ECO:0000313" key="4">
    <source>
        <dbReference type="EMBL" id="CSA24307.1"/>
    </source>
</evidence>
<accession>A0A023PRM3</accession>
<feature type="transmembrane region" description="Helical" evidence="1">
    <location>
        <begin position="12"/>
        <end position="38"/>
    </location>
</feature>
<sequence length="173" mass="20112">MWKFIVGIVRRLKPTVVAALPILLFTTFILLNVAIWWAGPWLEVAGYKPLESIMARVVASSLFTLGCLAVWGIWQWRKLQAFKSEQKREEQLRQDPIKVYEQRQEVELNQVMLNMKQSLNKHNYLYALPWYLVLGLENAGKTSLINRSGQNFVFSSVMRASGQKSENPYSFDW</sequence>
<reference evidence="3" key="1">
    <citation type="journal article" date="2014" name="Nat. Commun.">
        <title>The Vibrio cholerae type VI secretion system employs diverse effector modules for intraspecific competition.</title>
        <authorList>
            <person name="Unterweger D."/>
            <person name="Miyata S.T."/>
            <person name="Bachmann V."/>
            <person name="Brooks T.M."/>
            <person name="Mullins T."/>
            <person name="Kostiuk B."/>
            <person name="Provenzano D."/>
            <person name="Pukatzki S."/>
        </authorList>
    </citation>
    <scope>NUCLEOTIDE SEQUENCE</scope>
    <source>
        <strain evidence="2">CA401</strain>
        <strain evidence="3">NIH41</strain>
    </source>
</reference>
<dbReference type="EMBL" id="CWOW01000004">
    <property type="protein sequence ID" value="CSA24307.1"/>
    <property type="molecule type" value="Genomic_DNA"/>
</dbReference>
<protein>
    <submittedName>
        <fullName evidence="4">IcmF-related protein</fullName>
    </submittedName>
</protein>
<dbReference type="PANTHER" id="PTHR36153:SF5">
    <property type="entry name" value="EXPORTED PROTEIN"/>
    <property type="match status" value="1"/>
</dbReference>
<dbReference type="EMBL" id="KF228948">
    <property type="protein sequence ID" value="AHX36890.1"/>
    <property type="molecule type" value="Genomic_DNA"/>
</dbReference>
<evidence type="ECO:0000313" key="2">
    <source>
        <dbReference type="EMBL" id="AHX36869.1"/>
    </source>
</evidence>
<name>A0A023PRM3_VIBCL</name>
<keyword evidence="1" id="KW-1133">Transmembrane helix</keyword>
<evidence type="ECO:0000313" key="3">
    <source>
        <dbReference type="EMBL" id="AHX36890.1"/>
    </source>
</evidence>
<evidence type="ECO:0000313" key="5">
    <source>
        <dbReference type="Proteomes" id="UP000044806"/>
    </source>
</evidence>
<keyword evidence="1" id="KW-0812">Transmembrane</keyword>
<dbReference type="EMBL" id="KF228947">
    <property type="protein sequence ID" value="AHX36869.1"/>
    <property type="molecule type" value="Genomic_DNA"/>
</dbReference>
<dbReference type="AlphaFoldDB" id="A0A023PRM3"/>
<dbReference type="OMA" id="LMQTEYL"/>
<dbReference type="PANTHER" id="PTHR36153">
    <property type="entry name" value="INNER MEMBRANE PROTEIN-RELATED"/>
    <property type="match status" value="1"/>
</dbReference>
<evidence type="ECO:0000256" key="1">
    <source>
        <dbReference type="SAM" id="Phobius"/>
    </source>
</evidence>
<proteinExistence type="predicted"/>
<gene>
    <name evidence="4" type="ORF">ERS013165_01106</name>
</gene>
<dbReference type="CDD" id="cd00882">
    <property type="entry name" value="Ras_like_GTPase"/>
    <property type="match status" value="1"/>
</dbReference>
<reference evidence="4 5" key="2">
    <citation type="submission" date="2015-07" db="EMBL/GenBank/DDBJ databases">
        <authorList>
            <consortium name="Pathogen Informatics"/>
        </authorList>
    </citation>
    <scope>NUCLEOTIDE SEQUENCE [LARGE SCALE GENOMIC DNA]</scope>
    <source>
        <strain evidence="4 5">A51</strain>
    </source>
</reference>
<keyword evidence="1" id="KW-0472">Membrane</keyword>
<organism evidence="3">
    <name type="scientific">Vibrio cholerae</name>
    <dbReference type="NCBI Taxonomy" id="666"/>
    <lineage>
        <taxon>Bacteria</taxon>
        <taxon>Pseudomonadati</taxon>
        <taxon>Pseudomonadota</taxon>
        <taxon>Gammaproteobacteria</taxon>
        <taxon>Vibrionales</taxon>
        <taxon>Vibrionaceae</taxon>
        <taxon>Vibrio</taxon>
    </lineage>
</organism>
<dbReference type="Proteomes" id="UP000044806">
    <property type="component" value="Unassembled WGS sequence"/>
</dbReference>
<feature type="transmembrane region" description="Helical" evidence="1">
    <location>
        <begin position="53"/>
        <end position="74"/>
    </location>
</feature>
<dbReference type="InterPro" id="IPR053156">
    <property type="entry name" value="T6SS_TssM-like"/>
</dbReference>